<evidence type="ECO:0000313" key="15">
    <source>
        <dbReference type="EMBL" id="GHJ86377.1"/>
    </source>
</evidence>
<dbReference type="Gene3D" id="3.40.50.300">
    <property type="entry name" value="P-loop containing nucleotide triphosphate hydrolases"/>
    <property type="match status" value="1"/>
</dbReference>
<feature type="domain" description="Possible tRNA binding" evidence="14">
    <location>
        <begin position="777"/>
        <end position="1006"/>
    </location>
</feature>
<comment type="catalytic activity">
    <reaction evidence="9">
        <text>a cytidine in 18S rRNA + acetyl-CoA + ATP + H2O = an N(4)-acetylcytidine in 18S rRNA + ADP + phosphate + CoA + H(+)</text>
        <dbReference type="Rhea" id="RHEA:51424"/>
        <dbReference type="Rhea" id="RHEA-COMP:13575"/>
        <dbReference type="Rhea" id="RHEA-COMP:13576"/>
        <dbReference type="ChEBI" id="CHEBI:15377"/>
        <dbReference type="ChEBI" id="CHEBI:15378"/>
        <dbReference type="ChEBI" id="CHEBI:30616"/>
        <dbReference type="ChEBI" id="CHEBI:43474"/>
        <dbReference type="ChEBI" id="CHEBI:57287"/>
        <dbReference type="ChEBI" id="CHEBI:57288"/>
        <dbReference type="ChEBI" id="CHEBI:74900"/>
        <dbReference type="ChEBI" id="CHEBI:82748"/>
        <dbReference type="ChEBI" id="CHEBI:456216"/>
    </reaction>
</comment>
<dbReference type="PANTHER" id="PTHR10925:SF5">
    <property type="entry name" value="RNA CYTIDINE ACETYLTRANSFERASE"/>
    <property type="match status" value="1"/>
</dbReference>
<evidence type="ECO:0000313" key="16">
    <source>
        <dbReference type="Proteomes" id="UP000620104"/>
    </source>
</evidence>
<dbReference type="Pfam" id="PF13718">
    <property type="entry name" value="GNAT_acetyltr_2"/>
    <property type="match status" value="1"/>
</dbReference>
<dbReference type="Pfam" id="PF13725">
    <property type="entry name" value="tRNA_bind_2"/>
    <property type="match status" value="1"/>
</dbReference>
<dbReference type="GO" id="GO:0051391">
    <property type="term" value="P:tRNA acetylation"/>
    <property type="evidence" value="ECO:0007669"/>
    <property type="project" value="UniProtKB-UniRule"/>
</dbReference>
<dbReference type="InterPro" id="IPR027417">
    <property type="entry name" value="P-loop_NTPase"/>
</dbReference>
<keyword evidence="2 9" id="KW-0698">rRNA processing</keyword>
<name>A0A8H3TSI5_9TREE</name>
<dbReference type="OrthoDB" id="10067491at2759"/>
<dbReference type="GO" id="GO:0005730">
    <property type="term" value="C:nucleolus"/>
    <property type="evidence" value="ECO:0007669"/>
    <property type="project" value="UniProtKB-SubCell"/>
</dbReference>
<evidence type="ECO:0000256" key="5">
    <source>
        <dbReference type="ARBA" id="ARBA00022741"/>
    </source>
</evidence>
<feature type="binding site" evidence="9">
    <location>
        <position position="480"/>
    </location>
    <ligand>
        <name>ATP</name>
        <dbReference type="ChEBI" id="CHEBI:30616"/>
    </ligand>
</feature>
<organism evidence="15 16">
    <name type="scientific">Naganishia liquefaciens</name>
    <dbReference type="NCBI Taxonomy" id="104408"/>
    <lineage>
        <taxon>Eukaryota</taxon>
        <taxon>Fungi</taxon>
        <taxon>Dikarya</taxon>
        <taxon>Basidiomycota</taxon>
        <taxon>Agaricomycotina</taxon>
        <taxon>Tremellomycetes</taxon>
        <taxon>Filobasidiales</taxon>
        <taxon>Filobasidiaceae</taxon>
        <taxon>Naganishia</taxon>
    </lineage>
</organism>
<evidence type="ECO:0000256" key="7">
    <source>
        <dbReference type="ARBA" id="ARBA00023242"/>
    </source>
</evidence>
<protein>
    <recommendedName>
        <fullName evidence="9">RNA cytidine acetyltransferase</fullName>
        <ecNumber evidence="9">2.3.1.-</ecNumber>
    </recommendedName>
    <alternativeName>
        <fullName evidence="9">18S rRNA cytosine acetyltransferase</fullName>
    </alternativeName>
</protein>
<evidence type="ECO:0000256" key="3">
    <source>
        <dbReference type="ARBA" id="ARBA00022679"/>
    </source>
</evidence>
<dbReference type="GO" id="GO:0030686">
    <property type="term" value="C:90S preribosome"/>
    <property type="evidence" value="ECO:0007669"/>
    <property type="project" value="TreeGrafter"/>
</dbReference>
<gene>
    <name evidence="9" type="primary">NAT10</name>
    <name evidence="15" type="ORF">NliqN6_2779</name>
</gene>
<dbReference type="FunFam" id="3.40.50.11040:FF:000002">
    <property type="entry name" value="RNA cytidine acetyltransferase"/>
    <property type="match status" value="1"/>
</dbReference>
<dbReference type="AlphaFoldDB" id="A0A8H3TSI5"/>
<keyword evidence="16" id="KW-1185">Reference proteome</keyword>
<dbReference type="InterPro" id="IPR013562">
    <property type="entry name" value="TmcA/NAT10_N"/>
</dbReference>
<evidence type="ECO:0000259" key="11">
    <source>
        <dbReference type="Pfam" id="PF05127"/>
    </source>
</evidence>
<dbReference type="Proteomes" id="UP000620104">
    <property type="component" value="Unassembled WGS sequence"/>
</dbReference>
<keyword evidence="7 9" id="KW-0539">Nucleus</keyword>
<comment type="subunit">
    <text evidence="9">Interacts with TAN1.</text>
</comment>
<reference evidence="15" key="1">
    <citation type="submission" date="2020-07" db="EMBL/GenBank/DDBJ databases">
        <title>Draft Genome Sequence of a Deep-Sea Yeast, Naganishia (Cryptococcus) liquefaciens strain N6.</title>
        <authorList>
            <person name="Han Y.W."/>
            <person name="Kajitani R."/>
            <person name="Morimoto H."/>
            <person name="Parhat M."/>
            <person name="Tsubouchi H."/>
            <person name="Bakenova O."/>
            <person name="Ogata M."/>
            <person name="Argunhan B."/>
            <person name="Aoki R."/>
            <person name="Kajiwara S."/>
            <person name="Itoh T."/>
            <person name="Iwasaki H."/>
        </authorList>
    </citation>
    <scope>NUCLEOTIDE SEQUENCE</scope>
    <source>
        <strain evidence="15">N6</strain>
    </source>
</reference>
<dbReference type="GO" id="GO:0000049">
    <property type="term" value="F:tRNA binding"/>
    <property type="evidence" value="ECO:0007669"/>
    <property type="project" value="TreeGrafter"/>
</dbReference>
<feature type="domain" description="N-acetyltransferase" evidence="13">
    <location>
        <begin position="538"/>
        <end position="767"/>
    </location>
</feature>
<dbReference type="Pfam" id="PF08351">
    <property type="entry name" value="TmcA_N"/>
    <property type="match status" value="1"/>
</dbReference>
<evidence type="ECO:0000256" key="4">
    <source>
        <dbReference type="ARBA" id="ARBA00022694"/>
    </source>
</evidence>
<evidence type="ECO:0000256" key="9">
    <source>
        <dbReference type="HAMAP-Rule" id="MF_03211"/>
    </source>
</evidence>
<dbReference type="InterPro" id="IPR007807">
    <property type="entry name" value="TcmA/NAT10_helicase"/>
</dbReference>
<dbReference type="InterPro" id="IPR032672">
    <property type="entry name" value="TmcA/NAT10/Kre33"/>
</dbReference>
<dbReference type="PANTHER" id="PTHR10925">
    <property type="entry name" value="N-ACETYLTRANSFERASE 10"/>
    <property type="match status" value="1"/>
</dbReference>
<keyword evidence="5 9" id="KW-0547">Nucleotide-binding</keyword>
<keyword evidence="3 9" id="KW-0808">Transferase</keyword>
<dbReference type="GO" id="GO:0005524">
    <property type="term" value="F:ATP binding"/>
    <property type="evidence" value="ECO:0007669"/>
    <property type="project" value="UniProtKB-UniRule"/>
</dbReference>
<dbReference type="EMBL" id="BLZA01000018">
    <property type="protein sequence ID" value="GHJ86377.1"/>
    <property type="molecule type" value="Genomic_DNA"/>
</dbReference>
<keyword evidence="4 9" id="KW-0819">tRNA processing</keyword>
<evidence type="ECO:0000259" key="12">
    <source>
        <dbReference type="Pfam" id="PF08351"/>
    </source>
</evidence>
<keyword evidence="6 9" id="KW-0067">ATP-binding</keyword>
<dbReference type="EC" id="2.3.1.-" evidence="9"/>
<dbReference type="Gene3D" id="3.40.50.11040">
    <property type="match status" value="1"/>
</dbReference>
<dbReference type="HAMAP" id="MF_03211">
    <property type="entry name" value="RNA_acetyltr_Nat10"/>
    <property type="match status" value="1"/>
</dbReference>
<dbReference type="InterPro" id="IPR027992">
    <property type="entry name" value="tRNA_bind_dom"/>
</dbReference>
<sequence length="1070" mass="119554">MVRKQLDQRIPDLIRLGVANNQRTFFAIIGDHGRDQVVSLHYLLSQSRTSARPNVLWCYKKELGFTSHRKKREKKIKNEVKRGIRDVNEQNPFEMFIAVTDIRYTYYKESHKVLGQTFGFLVLQDFEALTPNLLARTIETVEGGGVVCLLLKDLKSLKQVYNMTMDVHSRYRTEAHTDVQPRFNERFILSLGSCPNCLFLDDELNVLPISEGKNIKYDAKTGPSTRLTLANEELAKLKEQLKETKTLGPLSKLCATTDQLKALLTFWSKGEMDKKSLANTISLTAGRGRGKSAALGLALAAAIKAEYHNIFVTSPTPENLKTLFEFVIKGLNALGYEETTDYEVVRSNNEEWGRAVVRITVQREKTRQFIQYIQPQDSYVLGQAELLVIDEAAAIPLPLVRKLLGPYLTFMASTINGYEGTGRSLSIKLLNQLREQSRAAITQNGDDVVASSSTLPVAGGRAGAGLARILSEVKLEQPIRYGLGDPVEKWLNGLLCLDVGSVSRSISGCPHPSQCELYYVNRDTLFSYHPASEVFLQRMMSLYVASHYKNSPNDLQLMSDAPAHHLFVLLPPLKEDESTLPDPLVVIQVALEGNISRASVMAQLAKGVRSGGDLIPWLMSQQFQDDDFASLSGARVVRIATHPDYARMGYGKRALESLSSFYSGDLLNLDEVQDEDMVESFAEASRVDKDASLQTDNIGVRDVNKMPPLLQRLSERRPERLDYLGVSFGLTRDLLGFWKQAGYVPMYVRQTANDLTGEHTCVMLKKLFGDAAGADDWLFAFAQDFRKRFLQLLSFPNFGKFSADMASNVVEAAKVAESDDNTITSTELRSLMSPFDLKRIESYANNLLDYHVVLDLLPDLARMYFTDKFGQDVGMSASQKTIMLALGLQRKPVEDIATEMRLEVNQCLAYFVKIMRKISKHLREVQKQGLGVDIPEEAPEVKRNLPASNGDQGTADWRPLAKTVEEDLDDAVDEETKKARAIQRELIDSMDLSKYAIDDGTDWSEAQAQVNAIASAKPDEQKRLSTVVSVKSAAKVEANGEEKKKVAKRKASEGGSGKSDRQKTKKRKST</sequence>
<dbReference type="GO" id="GO:1904812">
    <property type="term" value="P:rRNA acetylation involved in maturation of SSU-rRNA"/>
    <property type="evidence" value="ECO:0007669"/>
    <property type="project" value="InterPro"/>
</dbReference>
<feature type="binding site" evidence="9">
    <location>
        <begin position="646"/>
        <end position="652"/>
    </location>
    <ligand>
        <name>acetyl-CoA</name>
        <dbReference type="ChEBI" id="CHEBI:57288"/>
    </ligand>
</feature>
<keyword evidence="8 9" id="KW-0012">Acyltransferase</keyword>
<comment type="similarity">
    <text evidence="9">Belongs to the RNA cytidine acetyltransferase family. NAT10 subfamily.</text>
</comment>
<dbReference type="Pfam" id="PF05127">
    <property type="entry name" value="NAT10_TcmA_helicase"/>
    <property type="match status" value="1"/>
</dbReference>
<evidence type="ECO:0000256" key="2">
    <source>
        <dbReference type="ARBA" id="ARBA00022552"/>
    </source>
</evidence>
<evidence type="ECO:0000256" key="10">
    <source>
        <dbReference type="SAM" id="MobiDB-lite"/>
    </source>
</evidence>
<comment type="subcellular location">
    <subcellularLocation>
        <location evidence="1 9">Nucleus</location>
        <location evidence="1 9">Nucleolus</location>
    </subcellularLocation>
</comment>
<feature type="domain" description="TmcA/NAT10 N-terminal" evidence="12">
    <location>
        <begin position="9"/>
        <end position="201"/>
    </location>
</feature>
<comment type="function">
    <text evidence="9">RNA cytidine acetyltransferase with specificity toward both 18S rRNA and tRNAs. Catalyzes the formation of N(4)-acetylcytidine (ac4C) in 18S rRNA. Required for early nucleolar cleavages of precursor rRNA at sites A0, A1 and A2 during 18S rRNA synthesis. Catalyzes the formation of ac4C in serine and leucine tRNAs. Requires the tRNA-binding adapter protein TAN1 for full tRNA acetyltransferase activity but not for 18S rRNA acetylation.</text>
</comment>
<comment type="caution">
    <text evidence="9">Lacks conserved residue(s) required for the propagation of feature annotation.</text>
</comment>
<evidence type="ECO:0000256" key="6">
    <source>
        <dbReference type="ARBA" id="ARBA00022840"/>
    </source>
</evidence>
<evidence type="ECO:0000256" key="8">
    <source>
        <dbReference type="ARBA" id="ARBA00023315"/>
    </source>
</evidence>
<feature type="region of interest" description="Disordered" evidence="10">
    <location>
        <begin position="1034"/>
        <end position="1070"/>
    </location>
</feature>
<proteinExistence type="inferred from homology"/>
<comment type="caution">
    <text evidence="15">The sequence shown here is derived from an EMBL/GenBank/DDBJ whole genome shotgun (WGS) entry which is preliminary data.</text>
</comment>
<comment type="catalytic activity">
    <reaction evidence="9">
        <text>a cytidine in tRNA + acetyl-CoA + ATP + H2O = an N(4)-acetylcytidine in tRNA + ADP + phosphate + CoA + H(+)</text>
        <dbReference type="Rhea" id="RHEA:53876"/>
        <dbReference type="Rhea" id="RHEA-COMP:13670"/>
        <dbReference type="Rhea" id="RHEA-COMP:13671"/>
        <dbReference type="ChEBI" id="CHEBI:15377"/>
        <dbReference type="ChEBI" id="CHEBI:15378"/>
        <dbReference type="ChEBI" id="CHEBI:30616"/>
        <dbReference type="ChEBI" id="CHEBI:43474"/>
        <dbReference type="ChEBI" id="CHEBI:57287"/>
        <dbReference type="ChEBI" id="CHEBI:57288"/>
        <dbReference type="ChEBI" id="CHEBI:74900"/>
        <dbReference type="ChEBI" id="CHEBI:82748"/>
        <dbReference type="ChEBI" id="CHEBI:456216"/>
    </reaction>
</comment>
<evidence type="ECO:0000259" key="14">
    <source>
        <dbReference type="Pfam" id="PF13725"/>
    </source>
</evidence>
<dbReference type="InterPro" id="IPR000182">
    <property type="entry name" value="GNAT_dom"/>
</dbReference>
<feature type="domain" description="TcmA/NAT10 helicase" evidence="11">
    <location>
        <begin position="283"/>
        <end position="498"/>
    </location>
</feature>
<evidence type="ECO:0000256" key="1">
    <source>
        <dbReference type="ARBA" id="ARBA00004604"/>
    </source>
</evidence>
<accession>A0A8H3TSI5</accession>
<dbReference type="GO" id="GO:1990883">
    <property type="term" value="F:18S rRNA cytidine N-acetyltransferase activity"/>
    <property type="evidence" value="ECO:0007669"/>
    <property type="project" value="TreeGrafter"/>
</dbReference>
<evidence type="ECO:0000259" key="13">
    <source>
        <dbReference type="Pfam" id="PF13718"/>
    </source>
</evidence>
<dbReference type="InterPro" id="IPR033688">
    <property type="entry name" value="NAT10"/>
</dbReference>
<feature type="binding site" evidence="9">
    <location>
        <begin position="288"/>
        <end position="297"/>
    </location>
    <ligand>
        <name>ATP</name>
        <dbReference type="ChEBI" id="CHEBI:30616"/>
    </ligand>
</feature>
<dbReference type="Gene3D" id="3.40.630.30">
    <property type="match status" value="1"/>
</dbReference>
<feature type="binding site" evidence="9">
    <location>
        <begin position="639"/>
        <end position="641"/>
    </location>
    <ligand>
        <name>acetyl-CoA</name>
        <dbReference type="ChEBI" id="CHEBI:57288"/>
    </ligand>
</feature>